<evidence type="ECO:0000313" key="8">
    <source>
        <dbReference type="Proteomes" id="UP000663856"/>
    </source>
</evidence>
<dbReference type="EMBL" id="CAJNRF010013761">
    <property type="protein sequence ID" value="CAF2151976.1"/>
    <property type="molecule type" value="Genomic_DNA"/>
</dbReference>
<evidence type="ECO:0000313" key="7">
    <source>
        <dbReference type="EMBL" id="CAF2151976.1"/>
    </source>
</evidence>
<dbReference type="PANTHER" id="PTHR11999:SF70">
    <property type="entry name" value="MIP05841P"/>
    <property type="match status" value="1"/>
</dbReference>
<keyword evidence="4 5" id="KW-0456">Lyase</keyword>
<name>A0A816XTN1_9BILA</name>
<dbReference type="SUPFAM" id="SSF53383">
    <property type="entry name" value="PLP-dependent transferases"/>
    <property type="match status" value="1"/>
</dbReference>
<dbReference type="Proteomes" id="UP000663856">
    <property type="component" value="Unassembled WGS sequence"/>
</dbReference>
<dbReference type="PRINTS" id="PR00800">
    <property type="entry name" value="YHDCRBOXLASE"/>
</dbReference>
<evidence type="ECO:0000256" key="2">
    <source>
        <dbReference type="ARBA" id="ARBA00022793"/>
    </source>
</evidence>
<accession>A0A816XTN1</accession>
<dbReference type="GO" id="GO:0030170">
    <property type="term" value="F:pyridoxal phosphate binding"/>
    <property type="evidence" value="ECO:0007669"/>
    <property type="project" value="InterPro"/>
</dbReference>
<comment type="caution">
    <text evidence="7">The sequence shown here is derived from an EMBL/GenBank/DDBJ whole genome shotgun (WGS) entry which is preliminary data.</text>
</comment>
<keyword evidence="3 5" id="KW-0663">Pyridoxal phosphate</keyword>
<sequence>MDELMHNSESLDQWKKQMSSLTESISELEQSHQPSTSQTNLSLDPDDWPSARIVAHKMLDASLDYIQSIRDHPVWQPIPDDIREVLQGEQLPEQGEPLSDVAHDVLTNIVPYTYNNAHPCLWGWANGEGTFGNVVADMITAAINVNCITSNHSASIVERTIINWMRQIFGFPETQDGGLLVTGTSIGTIISMAAARQRVLVNIRQDGLVNGSRLITYTSTETHGCVVKALELLGFGSKSLHLVPVNNNFCIEIDDLKTAIQDDRDKGLIPFCIVGNAGKYIERKLKNLPFTLSGVPPYFLNISSNFHLFDLNNFFSNESSFNSLRSCVYFLAFDYTSFIQIMKSKGFQKLVLSK</sequence>
<dbReference type="Gene3D" id="3.40.640.10">
    <property type="entry name" value="Type I PLP-dependent aspartate aminotransferase-like (Major domain)"/>
    <property type="match status" value="1"/>
</dbReference>
<evidence type="ECO:0000256" key="1">
    <source>
        <dbReference type="ARBA" id="ARBA00001933"/>
    </source>
</evidence>
<dbReference type="Pfam" id="PF00282">
    <property type="entry name" value="Pyridoxal_deC"/>
    <property type="match status" value="1"/>
</dbReference>
<reference evidence="7" key="1">
    <citation type="submission" date="2021-02" db="EMBL/GenBank/DDBJ databases">
        <authorList>
            <person name="Nowell W R."/>
        </authorList>
    </citation>
    <scope>NUCLEOTIDE SEQUENCE</scope>
</reference>
<dbReference type="GO" id="GO:0019752">
    <property type="term" value="P:carboxylic acid metabolic process"/>
    <property type="evidence" value="ECO:0007669"/>
    <property type="project" value="InterPro"/>
</dbReference>
<dbReference type="AlphaFoldDB" id="A0A816XTN1"/>
<evidence type="ECO:0000256" key="6">
    <source>
        <dbReference type="SAM" id="MobiDB-lite"/>
    </source>
</evidence>
<evidence type="ECO:0000256" key="3">
    <source>
        <dbReference type="ARBA" id="ARBA00022898"/>
    </source>
</evidence>
<gene>
    <name evidence="7" type="ORF">WKI299_LOCUS30497</name>
</gene>
<comment type="similarity">
    <text evidence="5">Belongs to the group II decarboxylase family.</text>
</comment>
<evidence type="ECO:0000256" key="5">
    <source>
        <dbReference type="RuleBase" id="RU000382"/>
    </source>
</evidence>
<dbReference type="InterPro" id="IPR002129">
    <property type="entry name" value="PyrdxlP-dep_de-COase"/>
</dbReference>
<dbReference type="GO" id="GO:0006520">
    <property type="term" value="P:amino acid metabolic process"/>
    <property type="evidence" value="ECO:0007669"/>
    <property type="project" value="InterPro"/>
</dbReference>
<dbReference type="InterPro" id="IPR015421">
    <property type="entry name" value="PyrdxlP-dep_Trfase_major"/>
</dbReference>
<evidence type="ECO:0000256" key="4">
    <source>
        <dbReference type="ARBA" id="ARBA00023239"/>
    </source>
</evidence>
<feature type="compositionally biased region" description="Polar residues" evidence="6">
    <location>
        <begin position="7"/>
        <end position="42"/>
    </location>
</feature>
<dbReference type="GO" id="GO:0016831">
    <property type="term" value="F:carboxy-lyase activity"/>
    <property type="evidence" value="ECO:0007669"/>
    <property type="project" value="UniProtKB-KW"/>
</dbReference>
<proteinExistence type="inferred from homology"/>
<feature type="region of interest" description="Disordered" evidence="6">
    <location>
        <begin position="1"/>
        <end position="44"/>
    </location>
</feature>
<dbReference type="PANTHER" id="PTHR11999">
    <property type="entry name" value="GROUP II PYRIDOXAL-5-PHOSPHATE DECARBOXYLASE"/>
    <property type="match status" value="1"/>
</dbReference>
<protein>
    <submittedName>
        <fullName evidence="7">Uncharacterized protein</fullName>
    </submittedName>
</protein>
<organism evidence="7 8">
    <name type="scientific">Rotaria magnacalcarata</name>
    <dbReference type="NCBI Taxonomy" id="392030"/>
    <lineage>
        <taxon>Eukaryota</taxon>
        <taxon>Metazoa</taxon>
        <taxon>Spiralia</taxon>
        <taxon>Gnathifera</taxon>
        <taxon>Rotifera</taxon>
        <taxon>Eurotatoria</taxon>
        <taxon>Bdelloidea</taxon>
        <taxon>Philodinida</taxon>
        <taxon>Philodinidae</taxon>
        <taxon>Rotaria</taxon>
    </lineage>
</organism>
<keyword evidence="2" id="KW-0210">Decarboxylase</keyword>
<dbReference type="InterPro" id="IPR010977">
    <property type="entry name" value="Aromatic_deC"/>
</dbReference>
<dbReference type="InterPro" id="IPR015424">
    <property type="entry name" value="PyrdxlP-dep_Trfase"/>
</dbReference>
<comment type="cofactor">
    <cofactor evidence="1 5">
        <name>pyridoxal 5'-phosphate</name>
        <dbReference type="ChEBI" id="CHEBI:597326"/>
    </cofactor>
</comment>
<dbReference type="Gene3D" id="3.90.1150.170">
    <property type="match status" value="1"/>
</dbReference>